<dbReference type="STRING" id="76114.ebA4791"/>
<feature type="region of interest" description="Disordered" evidence="1">
    <location>
        <begin position="108"/>
        <end position="131"/>
    </location>
</feature>
<name>Q5P1H9_AROAE</name>
<dbReference type="EMBL" id="CR555306">
    <property type="protein sequence ID" value="CAI08835.1"/>
    <property type="molecule type" value="Genomic_DNA"/>
</dbReference>
<gene>
    <name evidence="2" type="ORF">ebA4791</name>
</gene>
<evidence type="ECO:0000313" key="2">
    <source>
        <dbReference type="EMBL" id="CAI08835.1"/>
    </source>
</evidence>
<accession>Q5P1H9</accession>
<protein>
    <submittedName>
        <fullName evidence="2">Uncharacterized protein</fullName>
    </submittedName>
</protein>
<sequence>MSAYCECAACFFRLVGFWAADSQDRKQNRQAPPIQQKGRHPSVRPSRFASITRLRCGAVFFDRISRRSARISRKVAVILAQRRHVPIRGRFESLRCWIQPCGVQHPTQGSTITAKASPDKLSPPSLLETRQ</sequence>
<dbReference type="AlphaFoldDB" id="Q5P1H9"/>
<dbReference type="KEGG" id="eba:ebA4791"/>
<evidence type="ECO:0000313" key="3">
    <source>
        <dbReference type="Proteomes" id="UP000006552"/>
    </source>
</evidence>
<proteinExistence type="predicted"/>
<dbReference type="HOGENOM" id="CLU_1923216_0_0_4"/>
<organism evidence="2 3">
    <name type="scientific">Aromatoleum aromaticum (strain DSM 19018 / LMG 30748 / EbN1)</name>
    <name type="common">Azoarcus sp. (strain EbN1)</name>
    <dbReference type="NCBI Taxonomy" id="76114"/>
    <lineage>
        <taxon>Bacteria</taxon>
        <taxon>Pseudomonadati</taxon>
        <taxon>Pseudomonadota</taxon>
        <taxon>Betaproteobacteria</taxon>
        <taxon>Rhodocyclales</taxon>
        <taxon>Rhodocyclaceae</taxon>
        <taxon>Aromatoleum</taxon>
    </lineage>
</organism>
<feature type="region of interest" description="Disordered" evidence="1">
    <location>
        <begin position="26"/>
        <end position="46"/>
    </location>
</feature>
<evidence type="ECO:0000256" key="1">
    <source>
        <dbReference type="SAM" id="MobiDB-lite"/>
    </source>
</evidence>
<dbReference type="Proteomes" id="UP000006552">
    <property type="component" value="Chromosome"/>
</dbReference>
<reference evidence="2 3" key="1">
    <citation type="journal article" date="2005" name="Arch. Microbiol.">
        <title>The genome sequence of an anaerobic aromatic-degrading denitrifying bacterium, strain EbN1.</title>
        <authorList>
            <person name="Rabus R."/>
            <person name="Kube M."/>
            <person name="Heider J."/>
            <person name="Beck A."/>
            <person name="Heitmann K."/>
            <person name="Widdel F."/>
            <person name="Reinhardt R."/>
        </authorList>
    </citation>
    <scope>NUCLEOTIDE SEQUENCE [LARGE SCALE GENOMIC DNA]</scope>
    <source>
        <strain evidence="2 3">EbN1</strain>
    </source>
</reference>
<keyword evidence="3" id="KW-1185">Reference proteome</keyword>